<gene>
    <name evidence="1" type="ORF">COCHEDRAFT_1152659</name>
</gene>
<dbReference type="EMBL" id="KB445571">
    <property type="protein sequence ID" value="EMD94799.1"/>
    <property type="molecule type" value="Genomic_DNA"/>
</dbReference>
<dbReference type="OMA" id="GRIWQCW"/>
<dbReference type="OrthoDB" id="3657703at2759"/>
<proteinExistence type="predicted"/>
<dbReference type="Proteomes" id="UP000016936">
    <property type="component" value="Unassembled WGS sequence"/>
</dbReference>
<organism evidence="1 2">
    <name type="scientific">Cochliobolus heterostrophus (strain C5 / ATCC 48332 / race O)</name>
    <name type="common">Southern corn leaf blight fungus</name>
    <name type="synonym">Bipolaris maydis</name>
    <dbReference type="NCBI Taxonomy" id="701091"/>
    <lineage>
        <taxon>Eukaryota</taxon>
        <taxon>Fungi</taxon>
        <taxon>Dikarya</taxon>
        <taxon>Ascomycota</taxon>
        <taxon>Pezizomycotina</taxon>
        <taxon>Dothideomycetes</taxon>
        <taxon>Pleosporomycetidae</taxon>
        <taxon>Pleosporales</taxon>
        <taxon>Pleosporineae</taxon>
        <taxon>Pleosporaceae</taxon>
        <taxon>Bipolaris</taxon>
    </lineage>
</organism>
<protein>
    <submittedName>
        <fullName evidence="1">Uncharacterized protein</fullName>
    </submittedName>
</protein>
<accession>M2U8C8</accession>
<evidence type="ECO:0000313" key="2">
    <source>
        <dbReference type="Proteomes" id="UP000016936"/>
    </source>
</evidence>
<dbReference type="AlphaFoldDB" id="M2U8C8"/>
<reference evidence="1 2" key="1">
    <citation type="journal article" date="2012" name="PLoS Pathog.">
        <title>Diverse lifestyles and strategies of plant pathogenesis encoded in the genomes of eighteen Dothideomycetes fungi.</title>
        <authorList>
            <person name="Ohm R.A."/>
            <person name="Feau N."/>
            <person name="Henrissat B."/>
            <person name="Schoch C.L."/>
            <person name="Horwitz B.A."/>
            <person name="Barry K.W."/>
            <person name="Condon B.J."/>
            <person name="Copeland A.C."/>
            <person name="Dhillon B."/>
            <person name="Glaser F."/>
            <person name="Hesse C.N."/>
            <person name="Kosti I."/>
            <person name="LaButti K."/>
            <person name="Lindquist E.A."/>
            <person name="Lucas S."/>
            <person name="Salamov A.A."/>
            <person name="Bradshaw R.E."/>
            <person name="Ciuffetti L."/>
            <person name="Hamelin R.C."/>
            <person name="Kema G.H.J."/>
            <person name="Lawrence C."/>
            <person name="Scott J.A."/>
            <person name="Spatafora J.W."/>
            <person name="Turgeon B.G."/>
            <person name="de Wit P.J.G.M."/>
            <person name="Zhong S."/>
            <person name="Goodwin S.B."/>
            <person name="Grigoriev I.V."/>
        </authorList>
    </citation>
    <scope>NUCLEOTIDE SEQUENCE [LARGE SCALE GENOMIC DNA]</scope>
    <source>
        <strain evidence="2">C5 / ATCC 48332 / race O</strain>
    </source>
</reference>
<reference evidence="2" key="2">
    <citation type="journal article" date="2013" name="PLoS Genet.">
        <title>Comparative genome structure, secondary metabolite, and effector coding capacity across Cochliobolus pathogens.</title>
        <authorList>
            <person name="Condon B.J."/>
            <person name="Leng Y."/>
            <person name="Wu D."/>
            <person name="Bushley K.E."/>
            <person name="Ohm R.A."/>
            <person name="Otillar R."/>
            <person name="Martin J."/>
            <person name="Schackwitz W."/>
            <person name="Grimwood J."/>
            <person name="MohdZainudin N."/>
            <person name="Xue C."/>
            <person name="Wang R."/>
            <person name="Manning V.A."/>
            <person name="Dhillon B."/>
            <person name="Tu Z.J."/>
            <person name="Steffenson B.J."/>
            <person name="Salamov A."/>
            <person name="Sun H."/>
            <person name="Lowry S."/>
            <person name="LaButti K."/>
            <person name="Han J."/>
            <person name="Copeland A."/>
            <person name="Lindquist E."/>
            <person name="Barry K."/>
            <person name="Schmutz J."/>
            <person name="Baker S.E."/>
            <person name="Ciuffetti L.M."/>
            <person name="Grigoriev I.V."/>
            <person name="Zhong S."/>
            <person name="Turgeon B.G."/>
        </authorList>
    </citation>
    <scope>NUCLEOTIDE SEQUENCE [LARGE SCALE GENOMIC DNA]</scope>
    <source>
        <strain evidence="2">C5 / ATCC 48332 / race O</strain>
    </source>
</reference>
<dbReference type="HOGENOM" id="CLU_2830824_0_0_1"/>
<evidence type="ECO:0000313" key="1">
    <source>
        <dbReference type="EMBL" id="EMD94799.1"/>
    </source>
</evidence>
<name>M2U8C8_COCH5</name>
<sequence>MICPCGAHDLPGSPIKQETGAALSMPSVLSVDADGRTLRMSSGRIWQCWWHPRLAPTSLQGTPTPP</sequence>
<keyword evidence="2" id="KW-1185">Reference proteome</keyword>